<dbReference type="Proteomes" id="UP000465812">
    <property type="component" value="Chromosome"/>
</dbReference>
<evidence type="ECO:0000313" key="5">
    <source>
        <dbReference type="Proteomes" id="UP000465812"/>
    </source>
</evidence>
<reference evidence="2" key="3">
    <citation type="submission" date="2020-02" db="EMBL/GenBank/DDBJ databases">
        <authorList>
            <person name="Matsumoto Y."/>
            <person name="Kinjo T."/>
            <person name="Motooka D."/>
            <person name="Nabeya D."/>
            <person name="Jung N."/>
            <person name="Uechi K."/>
            <person name="Horii T."/>
            <person name="Iida T."/>
            <person name="Fujita J."/>
            <person name="Nakamura S."/>
        </authorList>
    </citation>
    <scope>NUCLEOTIDE SEQUENCE</scope>
    <source>
        <strain evidence="2">JCM 18113</strain>
    </source>
</reference>
<evidence type="ECO:0000313" key="4">
    <source>
        <dbReference type="Proteomes" id="UP000192760"/>
    </source>
</evidence>
<reference evidence="3 4" key="1">
    <citation type="submission" date="2017-02" db="EMBL/GenBank/DDBJ databases">
        <title>The new phylogeny of genus Mycobacterium.</title>
        <authorList>
            <person name="Tortoli E."/>
            <person name="Trovato A."/>
            <person name="Cirillo D.M."/>
        </authorList>
    </citation>
    <scope>NUCLEOTIDE SEQUENCE [LARGE SCALE GENOMIC DNA]</scope>
    <source>
        <strain evidence="3 4">DSM 45255</strain>
    </source>
</reference>
<reference evidence="2 5" key="2">
    <citation type="journal article" date="2019" name="Emerg. Microbes Infect.">
        <title>Comprehensive subspecies identification of 175 nontuberculous mycobacteria species based on 7547 genomic profiles.</title>
        <authorList>
            <person name="Matsumoto Y."/>
            <person name="Kinjo T."/>
            <person name="Motooka D."/>
            <person name="Nabeya D."/>
            <person name="Jung N."/>
            <person name="Uechi K."/>
            <person name="Horii T."/>
            <person name="Iida T."/>
            <person name="Fujita J."/>
            <person name="Nakamura S."/>
        </authorList>
    </citation>
    <scope>NUCLEOTIDE SEQUENCE [LARGE SCALE GENOMIC DNA]</scope>
    <source>
        <strain evidence="2 5">JCM 18113</strain>
    </source>
</reference>
<evidence type="ECO:0000313" key="3">
    <source>
        <dbReference type="EMBL" id="ORA99831.1"/>
    </source>
</evidence>
<accession>A0A1X0FDE2</accession>
<sequence>MTVPEMSPEQRRELERLAAEHGDELTEQVVVDAARSPDSPLHSLFEWDDAKAARKYREVWANEQRN</sequence>
<protein>
    <submittedName>
        <fullName evidence="3">Uncharacterized protein</fullName>
    </submittedName>
</protein>
<dbReference type="Proteomes" id="UP000192760">
    <property type="component" value="Unassembled WGS sequence"/>
</dbReference>
<evidence type="ECO:0000256" key="1">
    <source>
        <dbReference type="SAM" id="MobiDB-lite"/>
    </source>
</evidence>
<dbReference type="EMBL" id="AP022590">
    <property type="protein sequence ID" value="BBY37516.1"/>
    <property type="molecule type" value="Genomic_DNA"/>
</dbReference>
<feature type="compositionally biased region" description="Basic and acidic residues" evidence="1">
    <location>
        <begin position="8"/>
        <end position="24"/>
    </location>
</feature>
<name>A0A1X0FDE2_MYCNT</name>
<gene>
    <name evidence="3" type="ORF">BST30_23685</name>
    <name evidence="2" type="ORF">MMAN_16500</name>
</gene>
<feature type="region of interest" description="Disordered" evidence="1">
    <location>
        <begin position="1"/>
        <end position="24"/>
    </location>
</feature>
<organism evidence="3 4">
    <name type="scientific">Mycobacterium mantenii</name>
    <dbReference type="NCBI Taxonomy" id="560555"/>
    <lineage>
        <taxon>Bacteria</taxon>
        <taxon>Bacillati</taxon>
        <taxon>Actinomycetota</taxon>
        <taxon>Actinomycetes</taxon>
        <taxon>Mycobacteriales</taxon>
        <taxon>Mycobacteriaceae</taxon>
        <taxon>Mycobacterium</taxon>
        <taxon>Mycobacterium avium complex (MAC)</taxon>
    </lineage>
</organism>
<dbReference type="AlphaFoldDB" id="A0A1X0FDE2"/>
<proteinExistence type="predicted"/>
<keyword evidence="5" id="KW-1185">Reference proteome</keyword>
<dbReference type="EMBL" id="MVHW01000037">
    <property type="protein sequence ID" value="ORA99831.1"/>
    <property type="molecule type" value="Genomic_DNA"/>
</dbReference>
<evidence type="ECO:0000313" key="2">
    <source>
        <dbReference type="EMBL" id="BBY37516.1"/>
    </source>
</evidence>